<dbReference type="InterPro" id="IPR025522">
    <property type="entry name" value="DUF4410"/>
</dbReference>
<keyword evidence="1" id="KW-0732">Signal</keyword>
<keyword evidence="3" id="KW-1185">Reference proteome</keyword>
<dbReference type="PROSITE" id="PS51257">
    <property type="entry name" value="PROKAR_LIPOPROTEIN"/>
    <property type="match status" value="1"/>
</dbReference>
<dbReference type="EMBL" id="PQGA01000002">
    <property type="protein sequence ID" value="POR55033.1"/>
    <property type="molecule type" value="Genomic_DNA"/>
</dbReference>
<proteinExistence type="predicted"/>
<evidence type="ECO:0000313" key="3">
    <source>
        <dbReference type="Proteomes" id="UP000237381"/>
    </source>
</evidence>
<sequence>MTTLLRAFINKSKRIAGAVLLAGSLFSSGCASAANALQAAAPLPQVQADVIYVSAFEISPDVVKLDSGMAQALKAMAAGVSSAQQQQQAALAAREKLAGDIVAQLQKQGLPAVRVDGPVPAGRAAIVVEGRIDTIDAGSRRRRMLIGLGAGKSEVGATIAVSWLPANGAPQTLVTFEANADSGHMPGIAETAGVGAVAGHVAMSAAAGAGVHGASETKRDTISADTGKLATSIATQLAQAARQNGWVPVSKAG</sequence>
<name>A0A2S4MJU6_9BURK</name>
<feature type="signal peptide" evidence="1">
    <location>
        <begin position="1"/>
        <end position="33"/>
    </location>
</feature>
<accession>A0A2S4MJU6</accession>
<dbReference type="Proteomes" id="UP000237381">
    <property type="component" value="Unassembled WGS sequence"/>
</dbReference>
<feature type="chain" id="PRO_5015391787" evidence="1">
    <location>
        <begin position="34"/>
        <end position="253"/>
    </location>
</feature>
<dbReference type="OrthoDB" id="111773at2"/>
<comment type="caution">
    <text evidence="2">The sequence shown here is derived from an EMBL/GenBank/DDBJ whole genome shotgun (WGS) entry which is preliminary data.</text>
</comment>
<protein>
    <submittedName>
        <fullName evidence="2">Uncharacterized protein DUF4410</fullName>
    </submittedName>
</protein>
<reference evidence="2 3" key="1">
    <citation type="submission" date="2018-01" db="EMBL/GenBank/DDBJ databases">
        <title>Genomic Encyclopedia of Type Strains, Phase III (KMG-III): the genomes of soil and plant-associated and newly described type strains.</title>
        <authorList>
            <person name="Whitman W."/>
        </authorList>
    </citation>
    <scope>NUCLEOTIDE SEQUENCE [LARGE SCALE GENOMIC DNA]</scope>
    <source>
        <strain evidence="2 3">JCM 18070</strain>
    </source>
</reference>
<evidence type="ECO:0000313" key="2">
    <source>
        <dbReference type="EMBL" id="POR55033.1"/>
    </source>
</evidence>
<organism evidence="2 3">
    <name type="scientific">Paraburkholderia eburnea</name>
    <dbReference type="NCBI Taxonomy" id="1189126"/>
    <lineage>
        <taxon>Bacteria</taxon>
        <taxon>Pseudomonadati</taxon>
        <taxon>Pseudomonadota</taxon>
        <taxon>Betaproteobacteria</taxon>
        <taxon>Burkholderiales</taxon>
        <taxon>Burkholderiaceae</taxon>
        <taxon>Paraburkholderia</taxon>
    </lineage>
</organism>
<dbReference type="AlphaFoldDB" id="A0A2S4MJU6"/>
<dbReference type="RefSeq" id="WP_103703538.1">
    <property type="nucleotide sequence ID" value="NZ_PQGA01000002.1"/>
</dbReference>
<gene>
    <name evidence="2" type="ORF">B0G62_102644</name>
</gene>
<evidence type="ECO:0000256" key="1">
    <source>
        <dbReference type="SAM" id="SignalP"/>
    </source>
</evidence>
<dbReference type="Pfam" id="PF14366">
    <property type="entry name" value="DUF4410"/>
    <property type="match status" value="1"/>
</dbReference>